<evidence type="ECO:0000259" key="5">
    <source>
        <dbReference type="Pfam" id="PF25087"/>
    </source>
</evidence>
<keyword evidence="7" id="KW-1185">Reference proteome</keyword>
<dbReference type="SUPFAM" id="SSF53738">
    <property type="entry name" value="Phosphoglucomutase, first 3 domains"/>
    <property type="match status" value="1"/>
</dbReference>
<dbReference type="PANTHER" id="PTHR22572">
    <property type="entry name" value="SUGAR-1-PHOSPHATE GUANYL TRANSFERASE"/>
    <property type="match status" value="1"/>
</dbReference>
<comment type="similarity">
    <text evidence="2">Belongs to the phosphohexose mutase family.</text>
</comment>
<dbReference type="Gene3D" id="3.30.310.50">
    <property type="entry name" value="Alpha-D-phosphohexomutase, C-terminal domain"/>
    <property type="match status" value="1"/>
</dbReference>
<dbReference type="InterPro" id="IPR016055">
    <property type="entry name" value="A-D-PHexomutase_a/b/a-I/II/III"/>
</dbReference>
<dbReference type="SUPFAM" id="SSF55957">
    <property type="entry name" value="Phosphoglucomutase, C-terminal domain"/>
    <property type="match status" value="1"/>
</dbReference>
<comment type="caution">
    <text evidence="6">The sequence shown here is derived from an EMBL/GenBank/DDBJ whole genome shotgun (WGS) entry which is preliminary data.</text>
</comment>
<dbReference type="InterPro" id="IPR005844">
    <property type="entry name" value="A-D-PHexomutase_a/b/a-I"/>
</dbReference>
<dbReference type="InterPro" id="IPR005835">
    <property type="entry name" value="NTP_transferase_dom"/>
</dbReference>
<dbReference type="InterPro" id="IPR050486">
    <property type="entry name" value="Mannose-1P_guanyltransferase"/>
</dbReference>
<feature type="domain" description="Alpha-D-phosphohexomutase alpha/beta/alpha" evidence="4">
    <location>
        <begin position="381"/>
        <end position="514"/>
    </location>
</feature>
<dbReference type="GO" id="GO:0005975">
    <property type="term" value="P:carbohydrate metabolic process"/>
    <property type="evidence" value="ECO:0007669"/>
    <property type="project" value="InterPro"/>
</dbReference>
<dbReference type="AlphaFoldDB" id="A0A8J3F8X9"/>
<dbReference type="InterPro" id="IPR029044">
    <property type="entry name" value="Nucleotide-diphossugar_trans"/>
</dbReference>
<feature type="domain" description="Mannose-1-phosphate guanyltransferase C-terminal" evidence="5">
    <location>
        <begin position="264"/>
        <end position="366"/>
    </location>
</feature>
<evidence type="ECO:0000259" key="4">
    <source>
        <dbReference type="Pfam" id="PF02878"/>
    </source>
</evidence>
<dbReference type="Pfam" id="PF02878">
    <property type="entry name" value="PGM_PMM_I"/>
    <property type="match status" value="1"/>
</dbReference>
<organism evidence="6 7">
    <name type="scientific">Calditerricola satsumensis</name>
    <dbReference type="NCBI Taxonomy" id="373054"/>
    <lineage>
        <taxon>Bacteria</taxon>
        <taxon>Bacillati</taxon>
        <taxon>Bacillota</taxon>
        <taxon>Bacilli</taxon>
        <taxon>Bacillales</taxon>
        <taxon>Bacillaceae</taxon>
        <taxon>Calditerricola</taxon>
    </lineage>
</organism>
<dbReference type="Proteomes" id="UP000637720">
    <property type="component" value="Unassembled WGS sequence"/>
</dbReference>
<dbReference type="Pfam" id="PF00483">
    <property type="entry name" value="NTP_transferase"/>
    <property type="match status" value="1"/>
</dbReference>
<protein>
    <submittedName>
        <fullName evidence="6">Nucleotidyltransferase</fullName>
    </submittedName>
</protein>
<dbReference type="InterPro" id="IPR036900">
    <property type="entry name" value="A-D-PHexomutase_C_sf"/>
</dbReference>
<name>A0A8J3F8X9_9BACI</name>
<dbReference type="SUPFAM" id="SSF53448">
    <property type="entry name" value="Nucleotide-diphospho-sugar transferases"/>
    <property type="match status" value="1"/>
</dbReference>
<dbReference type="Pfam" id="PF25087">
    <property type="entry name" value="GMPPB_C"/>
    <property type="match status" value="1"/>
</dbReference>
<evidence type="ECO:0000259" key="3">
    <source>
        <dbReference type="Pfam" id="PF00483"/>
    </source>
</evidence>
<reference evidence="6" key="1">
    <citation type="journal article" date="2014" name="Int. J. Syst. Evol. Microbiol.">
        <title>Complete genome sequence of Corynebacterium casei LMG S-19264T (=DSM 44701T), isolated from a smear-ripened cheese.</title>
        <authorList>
            <consortium name="US DOE Joint Genome Institute (JGI-PGF)"/>
            <person name="Walter F."/>
            <person name="Albersmeier A."/>
            <person name="Kalinowski J."/>
            <person name="Ruckert C."/>
        </authorList>
    </citation>
    <scope>NUCLEOTIDE SEQUENCE</scope>
    <source>
        <strain evidence="6">JCM 14719</strain>
    </source>
</reference>
<dbReference type="RefSeq" id="WP_188816746.1">
    <property type="nucleotide sequence ID" value="NZ_BMOF01000007.1"/>
</dbReference>
<evidence type="ECO:0000313" key="7">
    <source>
        <dbReference type="Proteomes" id="UP000637720"/>
    </source>
</evidence>
<feature type="domain" description="Nucleotidyl transferase" evidence="3">
    <location>
        <begin position="2"/>
        <end position="232"/>
    </location>
</feature>
<gene>
    <name evidence="6" type="ORF">GCM10007043_05920</name>
</gene>
<dbReference type="GO" id="GO:0016868">
    <property type="term" value="F:intramolecular phosphotransferase activity"/>
    <property type="evidence" value="ECO:0007669"/>
    <property type="project" value="InterPro"/>
</dbReference>
<dbReference type="EMBL" id="BMOF01000007">
    <property type="protein sequence ID" value="GGJ94932.1"/>
    <property type="molecule type" value="Genomic_DNA"/>
</dbReference>
<dbReference type="InterPro" id="IPR056729">
    <property type="entry name" value="GMPPB_C"/>
</dbReference>
<sequence length="802" mass="86831">MKAVIMAGGKGTRLRPLTCAIPKPMVPLLGKPVMAYGIELLMRHGIRDIAVTLQHLPDAIRNHFEDGAAYGVHLHYFEEETPLGTAGSVKNAEAFLDETFVVVSGDALTDFDLEPAIRFHRERGAVATIVLTHVENPLEYGVVITDADGRIRRFLEKPGWGEVFSDKVNTGIYILEPRIFSFYEKNREFDFSKDLFPLLMARGEPLYGYVAEGYWSDIGNLAQYRQAQFDLLDGKVNVTLPGREIAPGVRAEAGAVIEDGATVVGPAFLGRDVRVQRGAVIDGYTVIGSGSILKAGASVKRSILWDRVVVEGGAELRGTTLCSRVHVGKRAALFEGSAVGERAEIGEKATVQAGVKVWPAKRVETGAAVQTSVIWGDCAGRRLFGHYGVCGLANVTITPDVAGRIAQSLGSTLPVGAIVAVSDDGTPFARVIKQAVAAGLHGSGIHTLDLGAVATPAARFAARTLDVSAGVHVRHETAKEQEWIRLLFFDGQGVPYDRGRERKIENAYAQEDFRRVLPAEIGTGREAPGQTAAYVAALVAAVDAAILRQRRFRVCLQYDARLHATVQALTTGLGVEVVSLSPSEPRDTVARVTAASGCDLGAVLVPTGEALVLIREDGRVVEPPQQEALQVISHLAARVGQKIALPVTAPSPLDDLAQRLKGQVVRTQANPGALMRACPDLPFQPLFDAFYTLARLLEFLAVRNVSLAALCGLLPDVEILRVDVDCQWTEKGKVMRRLIEETKGERVELLDGVKVYHEDGWTLVLPDAEEPVVHIVAEASNPARADERIRAYAAKIHRFQER</sequence>
<proteinExistence type="inferred from homology"/>
<reference evidence="6" key="2">
    <citation type="submission" date="2020-09" db="EMBL/GenBank/DDBJ databases">
        <authorList>
            <person name="Sun Q."/>
            <person name="Ohkuma M."/>
        </authorList>
    </citation>
    <scope>NUCLEOTIDE SEQUENCE</scope>
    <source>
        <strain evidence="6">JCM 14719</strain>
    </source>
</reference>
<dbReference type="Gene3D" id="3.40.120.10">
    <property type="entry name" value="Alpha-D-Glucose-1,6-Bisphosphate, subunit A, domain 3"/>
    <property type="match status" value="1"/>
</dbReference>
<dbReference type="Gene3D" id="3.90.550.10">
    <property type="entry name" value="Spore Coat Polysaccharide Biosynthesis Protein SpsA, Chain A"/>
    <property type="match status" value="1"/>
</dbReference>
<evidence type="ECO:0000313" key="6">
    <source>
        <dbReference type="EMBL" id="GGJ94932.1"/>
    </source>
</evidence>
<comment type="similarity">
    <text evidence="1">Belongs to the transferase hexapeptide repeat family.</text>
</comment>
<dbReference type="Gene3D" id="2.160.10.10">
    <property type="entry name" value="Hexapeptide repeat proteins"/>
    <property type="match status" value="1"/>
</dbReference>
<evidence type="ECO:0000256" key="1">
    <source>
        <dbReference type="ARBA" id="ARBA00007274"/>
    </source>
</evidence>
<evidence type="ECO:0000256" key="2">
    <source>
        <dbReference type="ARBA" id="ARBA00010231"/>
    </source>
</evidence>
<dbReference type="CDD" id="cd04181">
    <property type="entry name" value="NTP_transferase"/>
    <property type="match status" value="1"/>
</dbReference>
<dbReference type="SUPFAM" id="SSF51161">
    <property type="entry name" value="Trimeric LpxA-like enzymes"/>
    <property type="match status" value="1"/>
</dbReference>
<dbReference type="InterPro" id="IPR011004">
    <property type="entry name" value="Trimer_LpxA-like_sf"/>
</dbReference>
<accession>A0A8J3F8X9</accession>